<feature type="region of interest" description="Disordered" evidence="4">
    <location>
        <begin position="433"/>
        <end position="462"/>
    </location>
</feature>
<dbReference type="PANTHER" id="PTHR13096:SF8">
    <property type="entry name" value="RIBOSOMAL OXYGENASE 1"/>
    <property type="match status" value="1"/>
</dbReference>
<feature type="compositionally biased region" description="Basic and acidic residues" evidence="4">
    <location>
        <begin position="685"/>
        <end position="745"/>
    </location>
</feature>
<dbReference type="InterPro" id="IPR003347">
    <property type="entry name" value="JmjC_dom"/>
</dbReference>
<dbReference type="GO" id="GO:0051864">
    <property type="term" value="F:histone H3K36 demethylase activity"/>
    <property type="evidence" value="ECO:0007669"/>
    <property type="project" value="TreeGrafter"/>
</dbReference>
<comment type="cofactor">
    <cofactor evidence="3">
        <name>Fe(2+)</name>
        <dbReference type="ChEBI" id="CHEBI:29033"/>
    </cofactor>
    <text evidence="3">Binds 1 Fe(2+) ion per subunit.</text>
</comment>
<evidence type="ECO:0000256" key="1">
    <source>
        <dbReference type="ARBA" id="ARBA00022723"/>
    </source>
</evidence>
<comment type="subcellular location">
    <subcellularLocation>
        <location evidence="3">Nucleus</location>
    </subcellularLocation>
</comment>
<feature type="domain" description="JmjC" evidence="5">
    <location>
        <begin position="175"/>
        <end position="313"/>
    </location>
</feature>
<comment type="caution">
    <text evidence="6">The sequence shown here is derived from an EMBL/GenBank/DDBJ whole genome shotgun (WGS) entry which is preliminary data.</text>
</comment>
<keyword evidence="7" id="KW-1185">Reference proteome</keyword>
<keyword evidence="2 3" id="KW-0408">Iron</keyword>
<dbReference type="InterPro" id="IPR039994">
    <property type="entry name" value="NO66-like"/>
</dbReference>
<name>A0A9W6BYG1_9CHLO</name>
<feature type="compositionally biased region" description="Acidic residues" evidence="4">
    <location>
        <begin position="440"/>
        <end position="455"/>
    </location>
</feature>
<protein>
    <recommendedName>
        <fullName evidence="3">Bifunctional lysine-specific demethylase and histidyl-hydroxylase</fullName>
        <ecNumber evidence="3">1.14.11.-</ecNumber>
    </recommendedName>
</protein>
<keyword evidence="3" id="KW-0805">Transcription regulation</keyword>
<feature type="region of interest" description="Disordered" evidence="4">
    <location>
        <begin position="477"/>
        <end position="613"/>
    </location>
</feature>
<gene>
    <name evidence="6" type="primary">PLEST002073</name>
    <name evidence="6" type="ORF">PLESTB_001610800</name>
</gene>
<organism evidence="6 7">
    <name type="scientific">Pleodorina starrii</name>
    <dbReference type="NCBI Taxonomy" id="330485"/>
    <lineage>
        <taxon>Eukaryota</taxon>
        <taxon>Viridiplantae</taxon>
        <taxon>Chlorophyta</taxon>
        <taxon>core chlorophytes</taxon>
        <taxon>Chlorophyceae</taxon>
        <taxon>CS clade</taxon>
        <taxon>Chlamydomonadales</taxon>
        <taxon>Volvocaceae</taxon>
        <taxon>Pleodorina</taxon>
    </lineage>
</organism>
<dbReference type="EMBL" id="BRXU01000034">
    <property type="protein sequence ID" value="GLC60423.1"/>
    <property type="molecule type" value="Genomic_DNA"/>
</dbReference>
<dbReference type="SUPFAM" id="SSF51197">
    <property type="entry name" value="Clavaminate synthase-like"/>
    <property type="match status" value="1"/>
</dbReference>
<dbReference type="OrthoDB" id="425950at2759"/>
<keyword evidence="3" id="KW-0804">Transcription</keyword>
<comment type="function">
    <text evidence="3">Oxygenase that can act as both a histone lysine demethylase and a ribosomal histidine hydroxylase.</text>
</comment>
<accession>A0A9W6BYG1</accession>
<dbReference type="AlphaFoldDB" id="A0A9W6BYG1"/>
<feature type="region of interest" description="Disordered" evidence="4">
    <location>
        <begin position="669"/>
        <end position="759"/>
    </location>
</feature>
<dbReference type="GO" id="GO:0005506">
    <property type="term" value="F:iron ion binding"/>
    <property type="evidence" value="ECO:0007669"/>
    <property type="project" value="UniProtKB-UniRule"/>
</dbReference>
<sequence>MTKRKLSGGEPAPAKESEAAEAQEQEEQEEQEEEFAPGPIDINPLQFLIAPTDLSKFSSEFWEKKPLHIPADEERKGFFDGLFNFDELARTSDALEAGVLLLMDQDPGPKGDALSLEDDVNDQMCREIGPLMFGRDVVAMRYIDGKRETISGDFADSDTLRSLHESAGATLQLHQPQRFINGLWRLVAALETQVGCLVGCNAYITPKNGQGLAPHHDDVELFVCQTQGSKQWRLYKPVDGFELPSKCSGDLPQEGLGEPLLEVMMKPGDVLYIPRGTVHQAEAQEEGSCHLTISTFQQWTWGSLAGQLIKTASASQGGSPACALPLELRKGLPLGFVFKHGFQAELQATDAAAAAAAARPDAASLASGLRALADQLDKAPVELLTSAVDDLSLDFLLHRIPPHPCQVPDQGEEPTLDDAIACRGKNLFRLVPFEAPEGGMSDDEEEDEEDDEEEEGDKKTALVKLVTCLGNSRFKHMISTDKDDEEDEEDDEEHDQDHAHGMCGIPGCDGSDSDDEGEEEDEEEEEAKDDKKVDKKAAEEEKPVAKGKKGGKKADEEEGKEEEGGDEPEIMEVDVEGEGDDDDDDEGEDGGDSDSEEEEDEEDEEELQGPIFPAIFAPALLEVLSSSLERPLPVKKLKVPGGDPEEQLRLALILHEYGFVSTVPADKVVAEPSPEPKGKAKGKGKAKEEAKEEVKKEEVKVESGKKGKKGGKEEVKEAAKEGEKGGKGGKAKEAAAAKEEAKEKVGGSPPAKKAKKGGK</sequence>
<dbReference type="Proteomes" id="UP001165080">
    <property type="component" value="Unassembled WGS sequence"/>
</dbReference>
<feature type="region of interest" description="Disordered" evidence="4">
    <location>
        <begin position="1"/>
        <end position="38"/>
    </location>
</feature>
<dbReference type="GO" id="GO:0005730">
    <property type="term" value="C:nucleolus"/>
    <property type="evidence" value="ECO:0007669"/>
    <property type="project" value="TreeGrafter"/>
</dbReference>
<feature type="compositionally biased region" description="Acidic residues" evidence="4">
    <location>
        <begin position="556"/>
        <end position="607"/>
    </location>
</feature>
<feature type="compositionally biased region" description="Acidic residues" evidence="4">
    <location>
        <begin position="482"/>
        <end position="494"/>
    </location>
</feature>
<keyword evidence="3" id="KW-0223">Dioxygenase</keyword>
<feature type="compositionally biased region" description="Acidic residues" evidence="4">
    <location>
        <begin position="19"/>
        <end position="35"/>
    </location>
</feature>
<evidence type="ECO:0000256" key="3">
    <source>
        <dbReference type="RuleBase" id="RU366061"/>
    </source>
</evidence>
<feature type="compositionally biased region" description="Basic and acidic residues" evidence="4">
    <location>
        <begin position="528"/>
        <end position="544"/>
    </location>
</feature>
<evidence type="ECO:0000259" key="5">
    <source>
        <dbReference type="PROSITE" id="PS51184"/>
    </source>
</evidence>
<dbReference type="EC" id="1.14.11.-" evidence="3"/>
<dbReference type="PANTHER" id="PTHR13096">
    <property type="entry name" value="MINA53 MYC INDUCED NUCLEAR ANTIGEN"/>
    <property type="match status" value="1"/>
</dbReference>
<dbReference type="PROSITE" id="PS51184">
    <property type="entry name" value="JMJC"/>
    <property type="match status" value="1"/>
</dbReference>
<dbReference type="Gene3D" id="2.60.120.650">
    <property type="entry name" value="Cupin"/>
    <property type="match status" value="1"/>
</dbReference>
<evidence type="ECO:0000256" key="4">
    <source>
        <dbReference type="SAM" id="MobiDB-lite"/>
    </source>
</evidence>
<dbReference type="Pfam" id="PF08007">
    <property type="entry name" value="JmjC_2"/>
    <property type="match status" value="1"/>
</dbReference>
<evidence type="ECO:0000313" key="7">
    <source>
        <dbReference type="Proteomes" id="UP001165080"/>
    </source>
</evidence>
<evidence type="ECO:0000313" key="6">
    <source>
        <dbReference type="EMBL" id="GLC60423.1"/>
    </source>
</evidence>
<proteinExistence type="inferred from homology"/>
<reference evidence="6 7" key="1">
    <citation type="journal article" date="2023" name="Commun. Biol.">
        <title>Reorganization of the ancestral sex-determining regions during the evolution of trioecy in Pleodorina starrii.</title>
        <authorList>
            <person name="Takahashi K."/>
            <person name="Suzuki S."/>
            <person name="Kawai-Toyooka H."/>
            <person name="Yamamoto K."/>
            <person name="Hamaji T."/>
            <person name="Ootsuki R."/>
            <person name="Yamaguchi H."/>
            <person name="Kawachi M."/>
            <person name="Higashiyama T."/>
            <person name="Nozaki H."/>
        </authorList>
    </citation>
    <scope>NUCLEOTIDE SEQUENCE [LARGE SCALE GENOMIC DNA]</scope>
    <source>
        <strain evidence="6 7">NIES-4479</strain>
    </source>
</reference>
<dbReference type="Gene3D" id="3.90.930.40">
    <property type="match status" value="1"/>
</dbReference>
<keyword evidence="3" id="KW-0539">Nucleus</keyword>
<keyword evidence="3" id="KW-0560">Oxidoreductase</keyword>
<keyword evidence="1 3" id="KW-0479">Metal-binding</keyword>
<comment type="similarity">
    <text evidence="3">Belongs to the ROX family.</text>
</comment>
<evidence type="ECO:0000256" key="2">
    <source>
        <dbReference type="ARBA" id="ARBA00023004"/>
    </source>
</evidence>
<feature type="compositionally biased region" description="Acidic residues" evidence="4">
    <location>
        <begin position="511"/>
        <end position="527"/>
    </location>
</feature>
<dbReference type="GO" id="GO:0032453">
    <property type="term" value="F:histone H3K4 demethylase activity"/>
    <property type="evidence" value="ECO:0007669"/>
    <property type="project" value="TreeGrafter"/>
</dbReference>